<feature type="transmembrane region" description="Helical" evidence="2">
    <location>
        <begin position="475"/>
        <end position="493"/>
    </location>
</feature>
<proteinExistence type="inferred from homology"/>
<dbReference type="InterPro" id="IPR050154">
    <property type="entry name" value="UbiB_kinase"/>
</dbReference>
<evidence type="ECO:0000256" key="2">
    <source>
        <dbReference type="SAM" id="Phobius"/>
    </source>
</evidence>
<dbReference type="SUPFAM" id="SSF56112">
    <property type="entry name" value="Protein kinase-like (PK-like)"/>
    <property type="match status" value="1"/>
</dbReference>
<evidence type="ECO:0000313" key="4">
    <source>
        <dbReference type="EMBL" id="KOS69808.1"/>
    </source>
</evidence>
<feature type="transmembrane region" description="Helical" evidence="2">
    <location>
        <begin position="499"/>
        <end position="517"/>
    </location>
</feature>
<evidence type="ECO:0000256" key="1">
    <source>
        <dbReference type="ARBA" id="ARBA00009670"/>
    </source>
</evidence>
<accession>A0ABR5K4H8</accession>
<name>A0ABR5K4H8_9BACI</name>
<keyword evidence="2" id="KW-0472">Membrane</keyword>
<dbReference type="Pfam" id="PF03109">
    <property type="entry name" value="ABC1"/>
    <property type="match status" value="1"/>
</dbReference>
<evidence type="ECO:0000259" key="3">
    <source>
        <dbReference type="Pfam" id="PF03109"/>
    </source>
</evidence>
<feature type="domain" description="ABC1 atypical kinase-like" evidence="3">
    <location>
        <begin position="75"/>
        <end position="320"/>
    </location>
</feature>
<dbReference type="InterPro" id="IPR004147">
    <property type="entry name" value="ABC1_dom"/>
</dbReference>
<keyword evidence="2" id="KW-1133">Transmembrane helix</keyword>
<comment type="similarity">
    <text evidence="1">Belongs to the protein kinase superfamily. ADCK protein kinase family.</text>
</comment>
<dbReference type="EMBL" id="LGRV01000003">
    <property type="protein sequence ID" value="KOS69808.1"/>
    <property type="molecule type" value="Genomic_DNA"/>
</dbReference>
<comment type="caution">
    <text evidence="4">The sequence shown here is derived from an EMBL/GenBank/DDBJ whole genome shotgun (WGS) entry which is preliminary data.</text>
</comment>
<dbReference type="PANTHER" id="PTHR10566">
    <property type="entry name" value="CHAPERONE-ACTIVITY OF BC1 COMPLEX CABC1 -RELATED"/>
    <property type="match status" value="1"/>
</dbReference>
<dbReference type="CDD" id="cd05121">
    <property type="entry name" value="ABC1_ADCK3-like"/>
    <property type="match status" value="1"/>
</dbReference>
<gene>
    <name evidence="4" type="ORF">AEA09_09045</name>
</gene>
<keyword evidence="2" id="KW-0812">Transmembrane</keyword>
<keyword evidence="5" id="KW-1185">Reference proteome</keyword>
<sequence>MWKILSFAFSMFIQVYWFRIRKKSEMEWDALWEKLGRQFRQTLFELEGVLIKVGQFISIRKDLLPSSFITQIQDLVDRVPSSPWEEIKNVLEKEWGNSIENVLLSVETKAVASASIGEVYRGKLKDGTDVAIKVQRPSIPSLMRIDFRSLGIIIWFAQHFAPVPKGFINFKMLFKELKYVIERELDFNKELETIKHFRQRFEPYPKLTIPNIYPDFSTSQVLVMEWIEGVRITDVDFLDTAQIDREELAQRLIRIFLPQWLEAGVFHADPHAGNVLVKADGTIVLLDFGMVGEISRKDANNFQNLMQAILLKNYVQAAEILRDLGFLLPGANLKIIENLLKDVLTMDLNQLKEMDLFAVKKEMNDMLKSLPIQVPTRFIFLGRSFVTIEGMLQTINPNKEILDIIKPAFTDWLTQGDSNKWKLLLKWMNALPIFKVFHSFQELIETPGQLLVQKEALQQREFYFSIYENQKKQTFILFALGIVGIFSGIYLQYPILSKASGGLIGISSLIYIVSSWRQRKWLKIMDRKTKY</sequence>
<protein>
    <submittedName>
        <fullName evidence="4">ABC transporter</fullName>
    </submittedName>
</protein>
<reference evidence="5" key="1">
    <citation type="submission" date="2015-07" db="EMBL/GenBank/DDBJ databases">
        <title>Fjat-14205 dsm 2895.</title>
        <authorList>
            <person name="Liu B."/>
            <person name="Wang J."/>
            <person name="Zhu Y."/>
            <person name="Liu G."/>
            <person name="Chen Q."/>
            <person name="Chen Z."/>
            <person name="Lan J."/>
            <person name="Che J."/>
            <person name="Ge C."/>
            <person name="Shi H."/>
            <person name="Pan Z."/>
            <person name="Liu X."/>
        </authorList>
    </citation>
    <scope>NUCLEOTIDE SEQUENCE [LARGE SCALE GENOMIC DNA]</scope>
    <source>
        <strain evidence="5">DSM 25560</strain>
    </source>
</reference>
<evidence type="ECO:0000313" key="5">
    <source>
        <dbReference type="Proteomes" id="UP000050668"/>
    </source>
</evidence>
<dbReference type="InterPro" id="IPR011009">
    <property type="entry name" value="Kinase-like_dom_sf"/>
</dbReference>
<dbReference type="Proteomes" id="UP000050668">
    <property type="component" value="Unassembled WGS sequence"/>
</dbReference>
<dbReference type="PANTHER" id="PTHR10566:SF113">
    <property type="entry name" value="PROTEIN ACTIVITY OF BC1 COMPLEX KINASE 7, CHLOROPLASTIC"/>
    <property type="match status" value="1"/>
</dbReference>
<organism evidence="4 5">
    <name type="scientific">Lysinibacillus contaminans</name>
    <dbReference type="NCBI Taxonomy" id="1293441"/>
    <lineage>
        <taxon>Bacteria</taxon>
        <taxon>Bacillati</taxon>
        <taxon>Bacillota</taxon>
        <taxon>Bacilli</taxon>
        <taxon>Bacillales</taxon>
        <taxon>Bacillaceae</taxon>
        <taxon>Lysinibacillus</taxon>
    </lineage>
</organism>
<dbReference type="Gene3D" id="1.10.510.10">
    <property type="entry name" value="Transferase(Phosphotransferase) domain 1"/>
    <property type="match status" value="1"/>
</dbReference>